<dbReference type="GO" id="GO:0005694">
    <property type="term" value="C:chromosome"/>
    <property type="evidence" value="ECO:0007669"/>
    <property type="project" value="InterPro"/>
</dbReference>
<dbReference type="RefSeq" id="WP_123105028.1">
    <property type="nucleotide sequence ID" value="NZ_CP127527.1"/>
</dbReference>
<evidence type="ECO:0000256" key="6">
    <source>
        <dbReference type="HAMAP-Rule" id="MF_01894"/>
    </source>
</evidence>
<keyword evidence="3 6" id="KW-0067">ATP-binding</keyword>
<feature type="coiled-coil region" evidence="6">
    <location>
        <begin position="950"/>
        <end position="991"/>
    </location>
</feature>
<dbReference type="SUPFAM" id="SSF75553">
    <property type="entry name" value="Smc hinge domain"/>
    <property type="match status" value="1"/>
</dbReference>
<feature type="domain" description="RecF/RecN/SMC N-terminal" evidence="8">
    <location>
        <begin position="3"/>
        <end position="1133"/>
    </location>
</feature>
<dbReference type="Gene3D" id="3.40.50.300">
    <property type="entry name" value="P-loop containing nucleotide triphosphate hydrolases"/>
    <property type="match status" value="2"/>
</dbReference>
<dbReference type="InterPro" id="IPR003395">
    <property type="entry name" value="RecF/RecN/SMC_N"/>
</dbReference>
<keyword evidence="2 6" id="KW-0547">Nucleotide-binding</keyword>
<comment type="subcellular location">
    <subcellularLocation>
        <location evidence="6">Cytoplasm</location>
    </subcellularLocation>
</comment>
<dbReference type="NCBIfam" id="TIGR02168">
    <property type="entry name" value="SMC_prok_B"/>
    <property type="match status" value="1"/>
</dbReference>
<dbReference type="CDD" id="cd03278">
    <property type="entry name" value="ABC_SMC_barmotin"/>
    <property type="match status" value="1"/>
</dbReference>
<dbReference type="OrthoDB" id="5287050at2"/>
<dbReference type="HAMAP" id="MF_01894">
    <property type="entry name" value="Smc_prok"/>
    <property type="match status" value="1"/>
</dbReference>
<evidence type="ECO:0000256" key="4">
    <source>
        <dbReference type="ARBA" id="ARBA00023054"/>
    </source>
</evidence>
<dbReference type="SUPFAM" id="SSF52540">
    <property type="entry name" value="P-loop containing nucleoside triphosphate hydrolases"/>
    <property type="match status" value="1"/>
</dbReference>
<reference evidence="9" key="1">
    <citation type="submission" date="2018-10" db="EMBL/GenBank/DDBJ databases">
        <title>Acidithiobacillus sulfuriphilus sp. nov.: an extremely acidophilic sulfur-oxidizing chemolithotroph isolated from a neutral pH environment.</title>
        <authorList>
            <person name="Falagan C."/>
            <person name="Moya-Beltran A."/>
            <person name="Quatrini R."/>
            <person name="Johnson D.B."/>
        </authorList>
    </citation>
    <scope>NUCLEOTIDE SEQUENCE [LARGE SCALE GENOMIC DNA]</scope>
    <source>
        <strain evidence="9">CJ-2</strain>
    </source>
</reference>
<keyword evidence="1 6" id="KW-0963">Cytoplasm</keyword>
<dbReference type="GO" id="GO:0007059">
    <property type="term" value="P:chromosome segregation"/>
    <property type="evidence" value="ECO:0007669"/>
    <property type="project" value="UniProtKB-UniRule"/>
</dbReference>
<comment type="function">
    <text evidence="6">Required for chromosome condensation and partitioning.</text>
</comment>
<evidence type="ECO:0000256" key="5">
    <source>
        <dbReference type="ARBA" id="ARBA00023125"/>
    </source>
</evidence>
<dbReference type="GO" id="GO:0005737">
    <property type="term" value="C:cytoplasm"/>
    <property type="evidence" value="ECO:0007669"/>
    <property type="project" value="UniProtKB-SubCell"/>
</dbReference>
<dbReference type="GO" id="GO:0003677">
    <property type="term" value="F:DNA binding"/>
    <property type="evidence" value="ECO:0007669"/>
    <property type="project" value="UniProtKB-UniRule"/>
</dbReference>
<dbReference type="SUPFAM" id="SSF57997">
    <property type="entry name" value="Tropomyosin"/>
    <property type="match status" value="1"/>
</dbReference>
<feature type="compositionally biased region" description="Basic and acidic residues" evidence="7">
    <location>
        <begin position="706"/>
        <end position="725"/>
    </location>
</feature>
<dbReference type="GO" id="GO:0005524">
    <property type="term" value="F:ATP binding"/>
    <property type="evidence" value="ECO:0007669"/>
    <property type="project" value="UniProtKB-UniRule"/>
</dbReference>
<protein>
    <recommendedName>
        <fullName evidence="6">Chromosome partition protein Smc</fullName>
    </recommendedName>
</protein>
<dbReference type="PIRSF" id="PIRSF005719">
    <property type="entry name" value="SMC"/>
    <property type="match status" value="1"/>
</dbReference>
<feature type="binding site" evidence="6">
    <location>
        <begin position="32"/>
        <end position="39"/>
    </location>
    <ligand>
        <name>ATP</name>
        <dbReference type="ChEBI" id="CHEBI:30616"/>
    </ligand>
</feature>
<evidence type="ECO:0000313" key="9">
    <source>
        <dbReference type="EMBL" id="RNF59526.1"/>
    </source>
</evidence>
<gene>
    <name evidence="6 9" type="primary">smc</name>
    <name evidence="9" type="ORF">EC580_11090</name>
</gene>
<proteinExistence type="inferred from homology"/>
<feature type="region of interest" description="Disordered" evidence="7">
    <location>
        <begin position="706"/>
        <end position="727"/>
    </location>
</feature>
<accession>A0A3M8QTH6</accession>
<name>A0A3M8QTH6_9PROT</name>
<dbReference type="GO" id="GO:0007062">
    <property type="term" value="P:sister chromatid cohesion"/>
    <property type="evidence" value="ECO:0007669"/>
    <property type="project" value="InterPro"/>
</dbReference>
<dbReference type="Pfam" id="PF02463">
    <property type="entry name" value="SMC_N"/>
    <property type="match status" value="1"/>
</dbReference>
<evidence type="ECO:0000256" key="2">
    <source>
        <dbReference type="ARBA" id="ARBA00022741"/>
    </source>
</evidence>
<evidence type="ECO:0000256" key="7">
    <source>
        <dbReference type="SAM" id="MobiDB-lite"/>
    </source>
</evidence>
<dbReference type="InterPro" id="IPR036277">
    <property type="entry name" value="SMC_hinge_sf"/>
</dbReference>
<keyword evidence="5 6" id="KW-0238">DNA-binding</keyword>
<evidence type="ECO:0000256" key="3">
    <source>
        <dbReference type="ARBA" id="ARBA00022840"/>
    </source>
</evidence>
<comment type="similarity">
    <text evidence="6">Belongs to the SMC family.</text>
</comment>
<evidence type="ECO:0000259" key="8">
    <source>
        <dbReference type="Pfam" id="PF02463"/>
    </source>
</evidence>
<dbReference type="GO" id="GO:0016887">
    <property type="term" value="F:ATP hydrolysis activity"/>
    <property type="evidence" value="ECO:0007669"/>
    <property type="project" value="InterPro"/>
</dbReference>
<dbReference type="EMBL" id="RIZI01000184">
    <property type="protein sequence ID" value="RNF59526.1"/>
    <property type="molecule type" value="Genomic_DNA"/>
</dbReference>
<dbReference type="GO" id="GO:0030261">
    <property type="term" value="P:chromosome condensation"/>
    <property type="evidence" value="ECO:0007669"/>
    <property type="project" value="InterPro"/>
</dbReference>
<dbReference type="PANTHER" id="PTHR43977">
    <property type="entry name" value="STRUCTURAL MAINTENANCE OF CHROMOSOMES PROTEIN 3"/>
    <property type="match status" value="1"/>
</dbReference>
<keyword evidence="4 6" id="KW-0175">Coiled coil</keyword>
<sequence length="1152" mass="127895">MRLKAIHLTGFKSFLEPAAIELQANPVVIVGPNGCGKSNTVDAIRWVLGESSARQLRGGSLGDVISNGGGKRPGAQRAVVELHFDNSDGSAPGALAGLAEISVRRELDRRGDSQYRINGGRCRRRDVADLFLGTGLGANAYAIVEQGTIGRIIDARPEDLRNILEEAGAISRYKERRRETAQRIAETREHLQRLHDIHGEMEAQWGRLQRQAQAARRFRELRAAERRWRWWALQCRLEEERSAAQAVAEQLAQSRAALERQGAAQALLLGGLQEQRQQQRVLQDAVEGAQAAYYEASARLAECTHQIHDLRAARQRQEEICQQSRDAMAKLERDRDTLLQEKQRRDASLRDGDARLLTLRGEEDAARRERQTEEQALAALETERNALQAALSERRRERDVATAMEKEQGLRLNDLEKRLMELAQPLPTEVSRLPELEANVLRGQATVQATEEALLSAGTAWNSAQESLKEARRQRDEAQRELHECAARERALQALYQRLQKPVPGLGDGPTLLDTLKVAEGWEHAVEQVLGHRLQARVGDGEGLAQTTAGSFLDISPRDRTMARVQDEGMLLQQLHFGDGDASSLQDWLWGLRCAPDLDFACRERGRLAPGEAWITPNGVLVHARGISFPATDRDGAGLLQCRRDLSEAAAALSTTQGLAAAAEAQLSTAEEAQRAAQQQRAHLDGQLQEERRHLARDEHELARLHSRAEAEQERTRERERERGRLAGQVQQLQERLATARLQIQTAQPLCRDLERSLAEVEAQTQASRQRLAQKRSQTARLRDEMQRFEIQRQRLQAELEATIQQEKQMIEREGQHRRQRDTAEEQLLIQQAEIPRREAEYAQAEAAKSACQRNLERLQGEARALDQEIRQGEGERLAVENAIRQWQAQAAGEQATLAALHGRLGELERQAEDLAADLAEDPGPCPEPGKVTEEPERLAALIARMGNVNLAAEEELNELGGRRQELLQQSQDVEEALQSLETAMASMDQETSSRFAETLAAVNDALQELFAILFGGGTALLAPTSDDPLDAGLILRAQPPGKRNATLQQLSGGEKALTAIALVFALFRLNPAPFCVLDEVDAPLDEANVGRFCALLREMAAQTQFLLITHHTLTMQAGEQLIGVTMPEAGVSRIVSVAVEETLAAARARGD</sequence>
<feature type="coiled-coil region" evidence="6">
    <location>
        <begin position="842"/>
        <end position="918"/>
    </location>
</feature>
<dbReference type="InterPro" id="IPR024704">
    <property type="entry name" value="SMC"/>
</dbReference>
<comment type="caution">
    <text evidence="9">The sequence shown here is derived from an EMBL/GenBank/DDBJ whole genome shotgun (WGS) entry which is preliminary data.</text>
</comment>
<evidence type="ECO:0000256" key="1">
    <source>
        <dbReference type="ARBA" id="ARBA00022490"/>
    </source>
</evidence>
<feature type="coiled-coil region" evidence="6">
    <location>
        <begin position="241"/>
        <end position="397"/>
    </location>
</feature>
<organism evidence="9">
    <name type="scientific">Acidithiobacillus sulfuriphilus</name>
    <dbReference type="NCBI Taxonomy" id="1867749"/>
    <lineage>
        <taxon>Bacteria</taxon>
        <taxon>Pseudomonadati</taxon>
        <taxon>Pseudomonadota</taxon>
        <taxon>Acidithiobacillia</taxon>
        <taxon>Acidithiobacillales</taxon>
        <taxon>Acidithiobacillaceae</taxon>
        <taxon>Acidithiobacillus</taxon>
    </lineage>
</organism>
<dbReference type="InterPro" id="IPR027417">
    <property type="entry name" value="P-loop_NTPase"/>
</dbReference>
<dbReference type="AlphaFoldDB" id="A0A3M8QTH6"/>
<feature type="coiled-coil region" evidence="6">
    <location>
        <begin position="461"/>
        <end position="488"/>
    </location>
</feature>
<comment type="domain">
    <text evidence="6">Contains large globular domains required for ATP hydrolysis at each terminus and a third globular domain forming a flexible hinge near the middle of the molecule. These domains are separated by coiled-coil structures.</text>
</comment>
<dbReference type="InterPro" id="IPR011890">
    <property type="entry name" value="SMC_prok"/>
</dbReference>
<comment type="subunit">
    <text evidence="6">Homodimer.</text>
</comment>
<dbReference type="GO" id="GO:0006260">
    <property type="term" value="P:DNA replication"/>
    <property type="evidence" value="ECO:0007669"/>
    <property type="project" value="UniProtKB-UniRule"/>
</dbReference>